<protein>
    <submittedName>
        <fullName evidence="4">Oxidoreductase family, NAD-binding Rossmann fold</fullName>
    </submittedName>
</protein>
<dbReference type="InterPro" id="IPR000683">
    <property type="entry name" value="Gfo/Idh/MocA-like_OxRdtase_N"/>
</dbReference>
<dbReference type="PANTHER" id="PTHR43708:SF5">
    <property type="entry name" value="CONSERVED EXPRESSED OXIDOREDUCTASE (EUROFUNG)-RELATED"/>
    <property type="match status" value="1"/>
</dbReference>
<name>A0A1I4HNM8_9BACI</name>
<evidence type="ECO:0000313" key="4">
    <source>
        <dbReference type="EMBL" id="SFL43782.1"/>
    </source>
</evidence>
<dbReference type="EMBL" id="FOTR01000001">
    <property type="protein sequence ID" value="SFL43782.1"/>
    <property type="molecule type" value="Genomic_DNA"/>
</dbReference>
<sequence>MPIKVGIVGLGLQGSKYASLIYDGQVKGMELTAISSRSCDKRDYVQEHFTEVLFYQDYRDLLQDDAIDAVIICVPHFQHVEMTTEALLHNKHVLVEKPLSVHTKELEPLRQLAEDILRTHL</sequence>
<dbReference type="SUPFAM" id="SSF51735">
    <property type="entry name" value="NAD(P)-binding Rossmann-fold domains"/>
    <property type="match status" value="1"/>
</dbReference>
<reference evidence="5" key="1">
    <citation type="submission" date="2016-10" db="EMBL/GenBank/DDBJ databases">
        <authorList>
            <person name="Varghese N."/>
            <person name="Submissions S."/>
        </authorList>
    </citation>
    <scope>NUCLEOTIDE SEQUENCE [LARGE SCALE GENOMIC DNA]</scope>
    <source>
        <strain evidence="5">CGMCC 1.4250</strain>
    </source>
</reference>
<evidence type="ECO:0000259" key="3">
    <source>
        <dbReference type="Pfam" id="PF01408"/>
    </source>
</evidence>
<gene>
    <name evidence="4" type="ORF">SAMN04487943_101549</name>
</gene>
<dbReference type="Pfam" id="PF01408">
    <property type="entry name" value="GFO_IDH_MocA"/>
    <property type="match status" value="1"/>
</dbReference>
<keyword evidence="5" id="KW-1185">Reference proteome</keyword>
<evidence type="ECO:0000256" key="1">
    <source>
        <dbReference type="ARBA" id="ARBA00010928"/>
    </source>
</evidence>
<evidence type="ECO:0000256" key="2">
    <source>
        <dbReference type="ARBA" id="ARBA00023002"/>
    </source>
</evidence>
<dbReference type="GO" id="GO:0000166">
    <property type="term" value="F:nucleotide binding"/>
    <property type="evidence" value="ECO:0007669"/>
    <property type="project" value="InterPro"/>
</dbReference>
<dbReference type="Gene3D" id="3.40.50.720">
    <property type="entry name" value="NAD(P)-binding Rossmann-like Domain"/>
    <property type="match status" value="1"/>
</dbReference>
<dbReference type="GO" id="GO:0016491">
    <property type="term" value="F:oxidoreductase activity"/>
    <property type="evidence" value="ECO:0007669"/>
    <property type="project" value="UniProtKB-KW"/>
</dbReference>
<dbReference type="RefSeq" id="WP_091480785.1">
    <property type="nucleotide sequence ID" value="NZ_FOTR01000001.1"/>
</dbReference>
<dbReference type="InterPro" id="IPR036291">
    <property type="entry name" value="NAD(P)-bd_dom_sf"/>
</dbReference>
<dbReference type="PANTHER" id="PTHR43708">
    <property type="entry name" value="CONSERVED EXPRESSED OXIDOREDUCTASE (EUROFUNG)"/>
    <property type="match status" value="1"/>
</dbReference>
<dbReference type="STRING" id="334253.SAMN04487943_101549"/>
<proteinExistence type="inferred from homology"/>
<organism evidence="4 5">
    <name type="scientific">Gracilibacillus orientalis</name>
    <dbReference type="NCBI Taxonomy" id="334253"/>
    <lineage>
        <taxon>Bacteria</taxon>
        <taxon>Bacillati</taxon>
        <taxon>Bacillota</taxon>
        <taxon>Bacilli</taxon>
        <taxon>Bacillales</taxon>
        <taxon>Bacillaceae</taxon>
        <taxon>Gracilibacillus</taxon>
    </lineage>
</organism>
<dbReference type="Proteomes" id="UP000198565">
    <property type="component" value="Unassembled WGS sequence"/>
</dbReference>
<evidence type="ECO:0000313" key="5">
    <source>
        <dbReference type="Proteomes" id="UP000198565"/>
    </source>
</evidence>
<comment type="similarity">
    <text evidence="1">Belongs to the Gfo/Idh/MocA family.</text>
</comment>
<dbReference type="InterPro" id="IPR051317">
    <property type="entry name" value="Gfo/Idh/MocA_oxidoreduct"/>
</dbReference>
<dbReference type="OrthoDB" id="9815825at2"/>
<keyword evidence="2" id="KW-0560">Oxidoreductase</keyword>
<accession>A0A1I4HNM8</accession>
<dbReference type="AlphaFoldDB" id="A0A1I4HNM8"/>
<feature type="domain" description="Gfo/Idh/MocA-like oxidoreductase N-terminal" evidence="3">
    <location>
        <begin position="3"/>
        <end position="114"/>
    </location>
</feature>